<dbReference type="Proteomes" id="UP000826271">
    <property type="component" value="Unassembled WGS sequence"/>
</dbReference>
<dbReference type="InterPro" id="IPR036378">
    <property type="entry name" value="FAS1_dom_sf"/>
</dbReference>
<comment type="caution">
    <text evidence="4">The sequence shown here is derived from an EMBL/GenBank/DDBJ whole genome shotgun (WGS) entry which is preliminary data.</text>
</comment>
<dbReference type="InterPro" id="IPR052806">
    <property type="entry name" value="Fasciclin-like_AGP"/>
</dbReference>
<sequence length="352" mass="38168">MASLKLLSLILTLSVISAAAQPPESPAPPQSLVLAAETLENSGYTAMSLTLKLIAPTLPLPSATTITAVTIFAPPNAAFSASGQPSLAHLLLHFSPLSLSPSSLSSLPFSSTIPSLSPSKHLTVTSSDPKIISINNVKVSEYPIYDDGFVIVYAIDNFFDLNFTLARNSTKIDAKLGFQCLKLERVSQFDDASGVLKSRGYSIFASFLDLQLMGFLDLKKSSEDNGMKWTVFAPVDEELVPFSGDFLGYSSLFMRHLVPCRVTWGDLNEMGNGTMVSISVDGFNLGITKDEDDGILMVNGVEIMFPDMYNSDWLVIHGIRGVIPLPEEEMELLEKLPVTKVEDSTASDRAEF</sequence>
<comment type="similarity">
    <text evidence="1">Belongs to the fasciclin-like AGP family.</text>
</comment>
<dbReference type="AlphaFoldDB" id="A0AAV6XJW7"/>
<dbReference type="PANTHER" id="PTHR33985:SF17">
    <property type="entry name" value="FASCICLIN-LIKE ARABINOGALACTAN PROTEIN 20"/>
    <property type="match status" value="1"/>
</dbReference>
<dbReference type="SUPFAM" id="SSF82153">
    <property type="entry name" value="FAS1 domain"/>
    <property type="match status" value="2"/>
</dbReference>
<reference evidence="4" key="1">
    <citation type="submission" date="2019-10" db="EMBL/GenBank/DDBJ databases">
        <authorList>
            <person name="Zhang R."/>
            <person name="Pan Y."/>
            <person name="Wang J."/>
            <person name="Ma R."/>
            <person name="Yu S."/>
        </authorList>
    </citation>
    <scope>NUCLEOTIDE SEQUENCE</scope>
    <source>
        <strain evidence="4">LA-IB0</strain>
        <tissue evidence="4">Leaf</tissue>
    </source>
</reference>
<dbReference type="InterPro" id="IPR000782">
    <property type="entry name" value="FAS1_domain"/>
</dbReference>
<keyword evidence="5" id="KW-1185">Reference proteome</keyword>
<accession>A0AAV6XJW7</accession>
<evidence type="ECO:0000259" key="3">
    <source>
        <dbReference type="PROSITE" id="PS50213"/>
    </source>
</evidence>
<feature type="domain" description="FAS1" evidence="3">
    <location>
        <begin position="188"/>
        <end position="323"/>
    </location>
</feature>
<protein>
    <recommendedName>
        <fullName evidence="3">FAS1 domain-containing protein</fullName>
    </recommendedName>
</protein>
<name>A0AAV6XJW7_9LAMI</name>
<dbReference type="PROSITE" id="PS50213">
    <property type="entry name" value="FAS1"/>
    <property type="match status" value="1"/>
</dbReference>
<dbReference type="SMART" id="SM00554">
    <property type="entry name" value="FAS1"/>
    <property type="match status" value="2"/>
</dbReference>
<dbReference type="Gene3D" id="2.30.180.10">
    <property type="entry name" value="FAS1 domain"/>
    <property type="match status" value="2"/>
</dbReference>
<keyword evidence="2" id="KW-0732">Signal</keyword>
<feature type="chain" id="PRO_5043652939" description="FAS1 domain-containing protein" evidence="2">
    <location>
        <begin position="21"/>
        <end position="352"/>
    </location>
</feature>
<organism evidence="4 5">
    <name type="scientific">Buddleja alternifolia</name>
    <dbReference type="NCBI Taxonomy" id="168488"/>
    <lineage>
        <taxon>Eukaryota</taxon>
        <taxon>Viridiplantae</taxon>
        <taxon>Streptophyta</taxon>
        <taxon>Embryophyta</taxon>
        <taxon>Tracheophyta</taxon>
        <taxon>Spermatophyta</taxon>
        <taxon>Magnoliopsida</taxon>
        <taxon>eudicotyledons</taxon>
        <taxon>Gunneridae</taxon>
        <taxon>Pentapetalae</taxon>
        <taxon>asterids</taxon>
        <taxon>lamiids</taxon>
        <taxon>Lamiales</taxon>
        <taxon>Scrophulariaceae</taxon>
        <taxon>Buddlejeae</taxon>
        <taxon>Buddleja</taxon>
    </lineage>
</organism>
<gene>
    <name evidence="4" type="ORF">BUALT_Bualt05G0114300</name>
</gene>
<evidence type="ECO:0000256" key="2">
    <source>
        <dbReference type="SAM" id="SignalP"/>
    </source>
</evidence>
<evidence type="ECO:0000256" key="1">
    <source>
        <dbReference type="ARBA" id="ARBA00007843"/>
    </source>
</evidence>
<proteinExistence type="inferred from homology"/>
<feature type="signal peptide" evidence="2">
    <location>
        <begin position="1"/>
        <end position="20"/>
    </location>
</feature>
<evidence type="ECO:0000313" key="4">
    <source>
        <dbReference type="EMBL" id="KAG8382794.1"/>
    </source>
</evidence>
<evidence type="ECO:0000313" key="5">
    <source>
        <dbReference type="Proteomes" id="UP000826271"/>
    </source>
</evidence>
<dbReference type="PANTHER" id="PTHR33985">
    <property type="entry name" value="OS02G0491300 PROTEIN-RELATED"/>
    <property type="match status" value="1"/>
</dbReference>
<dbReference type="EMBL" id="WHWC01000005">
    <property type="protein sequence ID" value="KAG8382794.1"/>
    <property type="molecule type" value="Genomic_DNA"/>
</dbReference>